<dbReference type="GO" id="GO:0017119">
    <property type="term" value="C:Golgi transport complex"/>
    <property type="evidence" value="ECO:0007669"/>
    <property type="project" value="UniProtKB-UniRule"/>
</dbReference>
<name>G0U5S7_TRYVY</name>
<dbReference type="Pfam" id="PF06419">
    <property type="entry name" value="COG6_N"/>
    <property type="match status" value="1"/>
</dbReference>
<feature type="compositionally biased region" description="Basic and acidic residues" evidence="10">
    <location>
        <begin position="93"/>
        <end position="102"/>
    </location>
</feature>
<comment type="subcellular location">
    <subcellularLocation>
        <location evidence="1 9">Golgi apparatus membrane</location>
        <topology evidence="1 9">Peripheral membrane protein</topology>
    </subcellularLocation>
</comment>
<comment type="function">
    <text evidence="9">Required for normal Golgi function.</text>
</comment>
<feature type="compositionally biased region" description="Low complexity" evidence="10">
    <location>
        <begin position="112"/>
        <end position="132"/>
    </location>
</feature>
<evidence type="ECO:0000256" key="10">
    <source>
        <dbReference type="SAM" id="MobiDB-lite"/>
    </source>
</evidence>
<dbReference type="GO" id="GO:0006891">
    <property type="term" value="P:intra-Golgi vesicle-mediated transport"/>
    <property type="evidence" value="ECO:0007669"/>
    <property type="project" value="UniProtKB-UniRule"/>
</dbReference>
<keyword evidence="5 9" id="KW-0653">Protein transport</keyword>
<dbReference type="AlphaFoldDB" id="G0U5S7"/>
<feature type="region of interest" description="Disordered" evidence="10">
    <location>
        <begin position="691"/>
        <end position="712"/>
    </location>
</feature>
<evidence type="ECO:0000256" key="6">
    <source>
        <dbReference type="ARBA" id="ARBA00023034"/>
    </source>
</evidence>
<reference evidence="13" key="1">
    <citation type="journal article" date="2012" name="Proc. Natl. Acad. Sci. U.S.A.">
        <title>Antigenic diversity is generated by distinct evolutionary mechanisms in African trypanosome species.</title>
        <authorList>
            <person name="Jackson A.P."/>
            <person name="Berry A."/>
            <person name="Aslett M."/>
            <person name="Allison H.C."/>
            <person name="Burton P."/>
            <person name="Vavrova-Anderson J."/>
            <person name="Brown R."/>
            <person name="Browne H."/>
            <person name="Corton N."/>
            <person name="Hauser H."/>
            <person name="Gamble J."/>
            <person name="Gilderthorp R."/>
            <person name="Marcello L."/>
            <person name="McQuillan J."/>
            <person name="Otto T.D."/>
            <person name="Quail M.A."/>
            <person name="Sanders M.J."/>
            <person name="van Tonder A."/>
            <person name="Ginger M.L."/>
            <person name="Field M.C."/>
            <person name="Barry J.D."/>
            <person name="Hertz-Fowler C."/>
            <person name="Berriman M."/>
        </authorList>
    </citation>
    <scope>NUCLEOTIDE SEQUENCE</scope>
    <source>
        <strain evidence="13">Y486</strain>
    </source>
</reference>
<dbReference type="PANTHER" id="PTHR21506">
    <property type="entry name" value="COMPONENT OF OLIGOMERIC GOLGI COMPLEX 6"/>
    <property type="match status" value="1"/>
</dbReference>
<evidence type="ECO:0000256" key="2">
    <source>
        <dbReference type="ARBA" id="ARBA00011023"/>
    </source>
</evidence>
<feature type="domain" description="Conserved Oligomeric Golgi complex subunit 6 C-terminal" evidence="12">
    <location>
        <begin position="278"/>
        <end position="495"/>
    </location>
</feature>
<dbReference type="InterPro" id="IPR048368">
    <property type="entry name" value="COG6_N"/>
</dbReference>
<keyword evidence="6 9" id="KW-0333">Golgi apparatus</keyword>
<evidence type="ECO:0000256" key="1">
    <source>
        <dbReference type="ARBA" id="ARBA00004395"/>
    </source>
</evidence>
<feature type="region of interest" description="Disordered" evidence="10">
    <location>
        <begin position="87"/>
        <end position="132"/>
    </location>
</feature>
<proteinExistence type="inferred from homology"/>
<evidence type="ECO:0000256" key="3">
    <source>
        <dbReference type="ARBA" id="ARBA00020973"/>
    </source>
</evidence>
<dbReference type="PANTHER" id="PTHR21506:SF0">
    <property type="entry name" value="CONSERVED OLIGOMERIC GOLGI COMPLEX SUBUNIT 6"/>
    <property type="match status" value="1"/>
</dbReference>
<dbReference type="SMART" id="SM01087">
    <property type="entry name" value="COG6"/>
    <property type="match status" value="1"/>
</dbReference>
<feature type="region of interest" description="Disordered" evidence="10">
    <location>
        <begin position="360"/>
        <end position="383"/>
    </location>
</feature>
<evidence type="ECO:0000313" key="13">
    <source>
        <dbReference type="EMBL" id="CCC51228.1"/>
    </source>
</evidence>
<keyword evidence="4 9" id="KW-0813">Transport</keyword>
<evidence type="ECO:0000259" key="11">
    <source>
        <dbReference type="Pfam" id="PF06419"/>
    </source>
</evidence>
<protein>
    <recommendedName>
        <fullName evidence="3 9">Conserved oligomeric Golgi complex subunit 6</fullName>
        <shortName evidence="9">COG complex subunit 6</shortName>
    </recommendedName>
    <alternativeName>
        <fullName evidence="8 9">Component of oligomeric Golgi complex 6</fullName>
    </alternativeName>
</protein>
<sequence length="1026" mass="111712">MDQQSVPPRAPINSVGTEMVGQAHDAVKAPATSVADGSTLSVRNFTLSRKVQRLLDVNVNDNLRELVLYMNEAVPDFLENLLPSGSEAANNERSQKGRDRSQESFPAATPPTASGTISAAGSSNTPASSSANALKKALESRVLDLHHGLLHKWSTLNDAFEGTADLVARLDRDAETLENTLNTYVAHADEFVGLMTTLQAELSLVQQREKEVKEFQEKYHFTAEDQQVLEESSVDASYLDVLERVQVTHRKCRELLHSRQHYQSAATVMDITYIAIVKGSEKVARHLISAFTTSASGAAAFSGESPELTGFHLRCLNFLREENLTQWAFVVEEMARLRRAVVLRQYFHLMTTGSATTSAGTYRAGSANRDRFPTEVGGGSGPRPLEAEIGNPVLFFSSLFAWLHQALVDESDFISPIFAPLLVAPRENRLDPQSSPVGEAEGNGRELSPMAHKVVAGANENDGLSVYQEDTLLLKKEGVLDSIFEILCKPIQAVLDGVLERFLRSASNLQEGDGVASLDKNRVGTAVAPGPMGLTGSLTRLFSAVAGRPATMASDGSDGLNRYHSVMNRSQLEVLVATAVGGFTNGLQTTHALLQLFSYYSLCTFSHLLGRDAALTRLIADDAKLQLLRVYHTIAKQLAEHSLDSVTSIVSRSPILRRLATVGDLEMTMQNSPPSFVADFLAEYAVEEETLTEFSSTDENPPKELQSGEGSRRLSLSGWKYTNMGNRQSVSNPYLRSGLTKHQAQAAELLRTLNTLVLPPPPEVEESLRVLRATLLETSKHAEVMESLRAAQFQNQVAKDNTADPAGDDSPQNEQFFAVIIQHILSFQTVLSRQETLSKTLDEPCKLALQLNTMSALQETLEPCIGPATSKTMPTTQITPLTLVVSERVGELTKALSSSLSQCLMRRYFGRRAEDSLAVTASTGQDTAKTTSSLEAGNRGASWCDSSLNAPATVTQLSEFFSAVATSGKLYVPIISALRSLSLREVVGRNVAVALLMRTRNDMNICLSLNKKERARQLSLIALGCL</sequence>
<dbReference type="GO" id="GO:0000139">
    <property type="term" value="C:Golgi membrane"/>
    <property type="evidence" value="ECO:0007669"/>
    <property type="project" value="UniProtKB-SubCell"/>
</dbReference>
<comment type="subunit">
    <text evidence="9">Component of the conserved oligomeric Golgi complex.</text>
</comment>
<evidence type="ECO:0000256" key="9">
    <source>
        <dbReference type="RuleBase" id="RU365075"/>
    </source>
</evidence>
<dbReference type="InterPro" id="IPR010490">
    <property type="entry name" value="COG6"/>
</dbReference>
<dbReference type="GO" id="GO:0015031">
    <property type="term" value="P:protein transport"/>
    <property type="evidence" value="ECO:0007669"/>
    <property type="project" value="UniProtKB-KW"/>
</dbReference>
<feature type="domain" description="Conserved oligomeric complex COG6 N-terminal" evidence="11">
    <location>
        <begin position="131"/>
        <end position="231"/>
    </location>
</feature>
<evidence type="ECO:0000259" key="12">
    <source>
        <dbReference type="Pfam" id="PF20653"/>
    </source>
</evidence>
<evidence type="ECO:0000256" key="4">
    <source>
        <dbReference type="ARBA" id="ARBA00022448"/>
    </source>
</evidence>
<keyword evidence="7 9" id="KW-0472">Membrane</keyword>
<dbReference type="InterPro" id="IPR048369">
    <property type="entry name" value="COG6_C"/>
</dbReference>
<dbReference type="EMBL" id="HE573026">
    <property type="protein sequence ID" value="CCC51228.1"/>
    <property type="molecule type" value="Genomic_DNA"/>
</dbReference>
<gene>
    <name evidence="13" type="ORF">TVY486_1002810</name>
</gene>
<evidence type="ECO:0000256" key="7">
    <source>
        <dbReference type="ARBA" id="ARBA00023136"/>
    </source>
</evidence>
<comment type="similarity">
    <text evidence="2 9">Belongs to the COG6 family.</text>
</comment>
<accession>G0U5S7</accession>
<dbReference type="VEuPathDB" id="TriTrypDB:TvY486_1002810"/>
<evidence type="ECO:0000256" key="5">
    <source>
        <dbReference type="ARBA" id="ARBA00022927"/>
    </source>
</evidence>
<evidence type="ECO:0000256" key="8">
    <source>
        <dbReference type="ARBA" id="ARBA00031348"/>
    </source>
</evidence>
<organism evidence="13">
    <name type="scientific">Trypanosoma vivax (strain Y486)</name>
    <dbReference type="NCBI Taxonomy" id="1055687"/>
    <lineage>
        <taxon>Eukaryota</taxon>
        <taxon>Discoba</taxon>
        <taxon>Euglenozoa</taxon>
        <taxon>Kinetoplastea</taxon>
        <taxon>Metakinetoplastina</taxon>
        <taxon>Trypanosomatida</taxon>
        <taxon>Trypanosomatidae</taxon>
        <taxon>Trypanosoma</taxon>
        <taxon>Duttonella</taxon>
    </lineage>
</organism>
<dbReference type="Pfam" id="PF20653">
    <property type="entry name" value="COG6_C"/>
    <property type="match status" value="1"/>
</dbReference>